<evidence type="ECO:0000259" key="10">
    <source>
        <dbReference type="Pfam" id="PF02721"/>
    </source>
</evidence>
<feature type="domain" description="Replication factor A C-terminal" evidence="11">
    <location>
        <begin position="297"/>
        <end position="443"/>
    </location>
</feature>
<evidence type="ECO:0000313" key="14">
    <source>
        <dbReference type="Proteomes" id="UP000245207"/>
    </source>
</evidence>
<dbReference type="PROSITE" id="PS50082">
    <property type="entry name" value="WD_REPEATS_2"/>
    <property type="match status" value="1"/>
</dbReference>
<evidence type="ECO:0000256" key="9">
    <source>
        <dbReference type="SAM" id="MobiDB-lite"/>
    </source>
</evidence>
<gene>
    <name evidence="13" type="ORF">CTI12_AA614900</name>
</gene>
<dbReference type="Pfam" id="PF16900">
    <property type="entry name" value="REPA_OB_2"/>
    <property type="match status" value="1"/>
</dbReference>
<feature type="region of interest" description="Disordered" evidence="9">
    <location>
        <begin position="488"/>
        <end position="510"/>
    </location>
</feature>
<evidence type="ECO:0000256" key="1">
    <source>
        <dbReference type="ARBA" id="ARBA00005690"/>
    </source>
</evidence>
<proteinExistence type="inferred from homology"/>
<dbReference type="Gene3D" id="2.130.10.10">
    <property type="entry name" value="YVTN repeat-like/Quinoprotein amine dehydrogenase"/>
    <property type="match status" value="1"/>
</dbReference>
<name>A0A2U1KDM1_ARTAN</name>
<feature type="domain" description="Replication protein A OB" evidence="12">
    <location>
        <begin position="136"/>
        <end position="207"/>
    </location>
</feature>
<evidence type="ECO:0000256" key="2">
    <source>
        <dbReference type="ARBA" id="ARBA00022574"/>
    </source>
</evidence>
<dbReference type="CDD" id="cd04476">
    <property type="entry name" value="RPA1_DBD_C"/>
    <property type="match status" value="1"/>
</dbReference>
<keyword evidence="3" id="KW-0479">Metal-binding</keyword>
<protein>
    <submittedName>
        <fullName evidence="13">Replication protein A 70 kDa DNA-binding subunit B</fullName>
    </submittedName>
</protein>
<evidence type="ECO:0000256" key="5">
    <source>
        <dbReference type="ARBA" id="ARBA00022771"/>
    </source>
</evidence>
<dbReference type="PANTHER" id="PTHR47165">
    <property type="entry name" value="OS03G0429900 PROTEIN"/>
    <property type="match status" value="1"/>
</dbReference>
<dbReference type="PANTHER" id="PTHR47165:SF4">
    <property type="entry name" value="OS03G0429900 PROTEIN"/>
    <property type="match status" value="1"/>
</dbReference>
<keyword evidence="6" id="KW-0862">Zinc</keyword>
<feature type="compositionally biased region" description="Basic and acidic residues" evidence="9">
    <location>
        <begin position="500"/>
        <end position="510"/>
    </location>
</feature>
<dbReference type="InterPro" id="IPR001680">
    <property type="entry name" value="WD40_rpt"/>
</dbReference>
<evidence type="ECO:0000256" key="8">
    <source>
        <dbReference type="PROSITE-ProRule" id="PRU00221"/>
    </source>
</evidence>
<dbReference type="InterPro" id="IPR015943">
    <property type="entry name" value="WD40/YVTN_repeat-like_dom_sf"/>
</dbReference>
<dbReference type="PROSITE" id="PS00678">
    <property type="entry name" value="WD_REPEATS_1"/>
    <property type="match status" value="1"/>
</dbReference>
<comment type="similarity">
    <text evidence="1">Belongs to the replication factor A protein 1 family.</text>
</comment>
<dbReference type="OrthoDB" id="1750540at2759"/>
<dbReference type="Proteomes" id="UP000245207">
    <property type="component" value="Unassembled WGS sequence"/>
</dbReference>
<dbReference type="CDD" id="cd04480">
    <property type="entry name" value="RPA1_DBD_A_like"/>
    <property type="match status" value="1"/>
</dbReference>
<dbReference type="Pfam" id="PF08646">
    <property type="entry name" value="Rep_fac-A_C"/>
    <property type="match status" value="1"/>
</dbReference>
<accession>A0A2U1KDM1</accession>
<keyword evidence="7 13" id="KW-0238">DNA-binding</keyword>
<organism evidence="13 14">
    <name type="scientific">Artemisia annua</name>
    <name type="common">Sweet wormwood</name>
    <dbReference type="NCBI Taxonomy" id="35608"/>
    <lineage>
        <taxon>Eukaryota</taxon>
        <taxon>Viridiplantae</taxon>
        <taxon>Streptophyta</taxon>
        <taxon>Embryophyta</taxon>
        <taxon>Tracheophyta</taxon>
        <taxon>Spermatophyta</taxon>
        <taxon>Magnoliopsida</taxon>
        <taxon>eudicotyledons</taxon>
        <taxon>Gunneridae</taxon>
        <taxon>Pentapetalae</taxon>
        <taxon>asterids</taxon>
        <taxon>campanulids</taxon>
        <taxon>Asterales</taxon>
        <taxon>Asteraceae</taxon>
        <taxon>Asteroideae</taxon>
        <taxon>Anthemideae</taxon>
        <taxon>Artemisiinae</taxon>
        <taxon>Artemisia</taxon>
    </lineage>
</organism>
<evidence type="ECO:0000256" key="3">
    <source>
        <dbReference type="ARBA" id="ARBA00022723"/>
    </source>
</evidence>
<reference evidence="13 14" key="1">
    <citation type="journal article" date="2018" name="Mol. Plant">
        <title>The genome of Artemisia annua provides insight into the evolution of Asteraceae family and artemisinin biosynthesis.</title>
        <authorList>
            <person name="Shen Q."/>
            <person name="Zhang L."/>
            <person name="Liao Z."/>
            <person name="Wang S."/>
            <person name="Yan T."/>
            <person name="Shi P."/>
            <person name="Liu M."/>
            <person name="Fu X."/>
            <person name="Pan Q."/>
            <person name="Wang Y."/>
            <person name="Lv Z."/>
            <person name="Lu X."/>
            <person name="Zhang F."/>
            <person name="Jiang W."/>
            <person name="Ma Y."/>
            <person name="Chen M."/>
            <person name="Hao X."/>
            <person name="Li L."/>
            <person name="Tang Y."/>
            <person name="Lv G."/>
            <person name="Zhou Y."/>
            <person name="Sun X."/>
            <person name="Brodelius P.E."/>
            <person name="Rose J.K.C."/>
            <person name="Tang K."/>
        </authorList>
    </citation>
    <scope>NUCLEOTIDE SEQUENCE [LARGE SCALE GENOMIC DNA]</scope>
    <source>
        <strain evidence="14">cv. Huhao1</strain>
        <tissue evidence="13">Leaf</tissue>
    </source>
</reference>
<evidence type="ECO:0000313" key="13">
    <source>
        <dbReference type="EMBL" id="PWA34876.1"/>
    </source>
</evidence>
<evidence type="ECO:0000256" key="6">
    <source>
        <dbReference type="ARBA" id="ARBA00022833"/>
    </source>
</evidence>
<evidence type="ECO:0000256" key="7">
    <source>
        <dbReference type="ARBA" id="ARBA00023125"/>
    </source>
</evidence>
<dbReference type="SUPFAM" id="SSF50249">
    <property type="entry name" value="Nucleic acid-binding proteins"/>
    <property type="match status" value="3"/>
</dbReference>
<dbReference type="InterPro" id="IPR036322">
    <property type="entry name" value="WD40_repeat_dom_sf"/>
</dbReference>
<evidence type="ECO:0000259" key="12">
    <source>
        <dbReference type="Pfam" id="PF16900"/>
    </source>
</evidence>
<evidence type="ECO:0000259" key="11">
    <source>
        <dbReference type="Pfam" id="PF08646"/>
    </source>
</evidence>
<dbReference type="GO" id="GO:0003677">
    <property type="term" value="F:DNA binding"/>
    <property type="evidence" value="ECO:0007669"/>
    <property type="project" value="UniProtKB-KW"/>
</dbReference>
<dbReference type="InterPro" id="IPR019775">
    <property type="entry name" value="WD40_repeat_CS"/>
</dbReference>
<evidence type="ECO:0000256" key="4">
    <source>
        <dbReference type="ARBA" id="ARBA00022737"/>
    </source>
</evidence>
<dbReference type="CDD" id="cd04481">
    <property type="entry name" value="RPA1_DBD_B_like"/>
    <property type="match status" value="1"/>
</dbReference>
<dbReference type="InterPro" id="IPR031657">
    <property type="entry name" value="REPA_OB_2"/>
</dbReference>
<dbReference type="SUPFAM" id="SSF50978">
    <property type="entry name" value="WD40 repeat-like"/>
    <property type="match status" value="1"/>
</dbReference>
<keyword evidence="5" id="KW-0863">Zinc-finger</keyword>
<keyword evidence="2 8" id="KW-0853">WD repeat</keyword>
<keyword evidence="14" id="KW-1185">Reference proteome</keyword>
<feature type="repeat" description="WD" evidence="8">
    <location>
        <begin position="545"/>
        <end position="579"/>
    </location>
</feature>
<dbReference type="InterPro" id="IPR013955">
    <property type="entry name" value="Rep_factor-A_C"/>
</dbReference>
<feature type="domain" description="Replication protein A 70 kDa DNA-binding subunit B/D first OB fold" evidence="10">
    <location>
        <begin position="10"/>
        <end position="113"/>
    </location>
</feature>
<dbReference type="InterPro" id="IPR012340">
    <property type="entry name" value="NA-bd_OB-fold"/>
</dbReference>
<dbReference type="Pfam" id="PF02721">
    <property type="entry name" value="DUF223"/>
    <property type="match status" value="1"/>
</dbReference>
<dbReference type="InterPro" id="IPR003871">
    <property type="entry name" value="RFA1B/D_OB_1st"/>
</dbReference>
<dbReference type="STRING" id="35608.A0A2U1KDM1"/>
<dbReference type="EMBL" id="PKPP01021257">
    <property type="protein sequence ID" value="PWA34876.1"/>
    <property type="molecule type" value="Genomic_DNA"/>
</dbReference>
<dbReference type="AlphaFoldDB" id="A0A2U1KDM1"/>
<dbReference type="Gene3D" id="2.40.50.140">
    <property type="entry name" value="Nucleic acid-binding proteins"/>
    <property type="match status" value="3"/>
</dbReference>
<dbReference type="InterPro" id="IPR047192">
    <property type="entry name" value="Euk_RPA1_DBD_C"/>
</dbReference>
<keyword evidence="4" id="KW-0677">Repeat</keyword>
<comment type="caution">
    <text evidence="13">The sequence shown here is derived from an EMBL/GenBank/DDBJ whole genome shotgun (WGS) entry which is preliminary data.</text>
</comment>
<dbReference type="SMART" id="SM00320">
    <property type="entry name" value="WD40"/>
    <property type="match status" value="1"/>
</dbReference>
<dbReference type="GO" id="GO:0008270">
    <property type="term" value="F:zinc ion binding"/>
    <property type="evidence" value="ECO:0007669"/>
    <property type="project" value="UniProtKB-KW"/>
</dbReference>
<sequence>MLKTPLKVVSVKDLTAAKETQTICVRIDRLWKQNVYGKPLAIENLEMVLMDKEGNRIHASVRSQFRPTFEKFLKEDASVYVSNFGIAEYQGKTKYADNRYKINFYRNTVVKDCPDFEVTGNRFQFVEFEKILKNHVVENGCVDIIGVLTGCGDLELMEINGKPGQKLQCQLQDLSSNEISCTFWGEFAKQINDYVCADNSSKHKIVVIVQYGRYKIWRDKQSVQNGYFGSRMFINSDIPKIKEFQHKLLLNDAETKTASKISLSKGSYNSTHDEFLNRFPIRSIEEIRDLNETGYAVLLASILCLETENSWFYMSCRKCNKKVSNKNEVVVDVEGDGSADVNPTNDNIWCKTCKTKPQFVIPRFKVQIRVIDGSGSTSLILFDREVSILINKSARELVEIQEQAGDVDQFPQALEKLVGRKFAFKIDVAEYNIEREWYVYTVVKMTDDKHVIGELLKKVLNNEESVNGGSASVNAESSVGCGGVKDALSVTGENKTPSTVDKDTATSPEKKKLEAIPFDDSDETPNKKPKLDLLKDIKIEKPKDVLDLEWSTDGPFLISGGVDNSCIIWDLNKGKNSDIELMGLAWDPLNKYGASLC</sequence>